<comment type="function">
    <text evidence="4 5">This protein binds to 23S rRNA in the presence of protein L20.</text>
</comment>
<dbReference type="InterPro" id="IPR028909">
    <property type="entry name" value="bL21-like"/>
</dbReference>
<gene>
    <name evidence="4" type="primary">rplU</name>
    <name evidence="6" type="ORF">TH25_22860</name>
</gene>
<keyword evidence="2 4" id="KW-0689">Ribosomal protein</keyword>
<comment type="caution">
    <text evidence="6">The sequence shown here is derived from an EMBL/GenBank/DDBJ whole genome shotgun (WGS) entry which is preliminary data.</text>
</comment>
<dbReference type="InterPro" id="IPR036164">
    <property type="entry name" value="bL21-like_sf"/>
</dbReference>
<keyword evidence="4 5" id="KW-0699">rRNA-binding</keyword>
<dbReference type="Pfam" id="PF00829">
    <property type="entry name" value="Ribosomal_L21p"/>
    <property type="match status" value="1"/>
</dbReference>
<proteinExistence type="inferred from homology"/>
<evidence type="ECO:0000313" key="7">
    <source>
        <dbReference type="Proteomes" id="UP000252517"/>
    </source>
</evidence>
<dbReference type="STRING" id="502049.TH15_01205"/>
<dbReference type="GO" id="GO:0003735">
    <property type="term" value="F:structural constituent of ribosome"/>
    <property type="evidence" value="ECO:0007669"/>
    <property type="project" value="InterPro"/>
</dbReference>
<evidence type="ECO:0000256" key="1">
    <source>
        <dbReference type="ARBA" id="ARBA00008563"/>
    </source>
</evidence>
<organism evidence="6 7">
    <name type="scientific">Thalassospira profundimaris</name>
    <dbReference type="NCBI Taxonomy" id="502049"/>
    <lineage>
        <taxon>Bacteria</taxon>
        <taxon>Pseudomonadati</taxon>
        <taxon>Pseudomonadota</taxon>
        <taxon>Alphaproteobacteria</taxon>
        <taxon>Rhodospirillales</taxon>
        <taxon>Thalassospiraceae</taxon>
        <taxon>Thalassospira</taxon>
    </lineage>
</organism>
<keyword evidence="3 4" id="KW-0687">Ribonucleoprotein</keyword>
<dbReference type="NCBIfam" id="TIGR00061">
    <property type="entry name" value="L21"/>
    <property type="match status" value="1"/>
</dbReference>
<evidence type="ECO:0000256" key="2">
    <source>
        <dbReference type="ARBA" id="ARBA00022980"/>
    </source>
</evidence>
<name>A0A367WLY2_9PROT</name>
<dbReference type="OrthoDB" id="9813334at2"/>
<dbReference type="GO" id="GO:1990904">
    <property type="term" value="C:ribonucleoprotein complex"/>
    <property type="evidence" value="ECO:0007669"/>
    <property type="project" value="UniProtKB-KW"/>
</dbReference>
<protein>
    <recommendedName>
        <fullName evidence="4">Large ribosomal subunit protein bL21</fullName>
    </recommendedName>
</protein>
<dbReference type="GO" id="GO:0006412">
    <property type="term" value="P:translation"/>
    <property type="evidence" value="ECO:0007669"/>
    <property type="project" value="UniProtKB-UniRule"/>
</dbReference>
<dbReference type="GO" id="GO:0005737">
    <property type="term" value="C:cytoplasm"/>
    <property type="evidence" value="ECO:0007669"/>
    <property type="project" value="UniProtKB-ARBA"/>
</dbReference>
<accession>A0A367WLY2</accession>
<dbReference type="GO" id="GO:0005840">
    <property type="term" value="C:ribosome"/>
    <property type="evidence" value="ECO:0007669"/>
    <property type="project" value="UniProtKB-KW"/>
</dbReference>
<evidence type="ECO:0000256" key="5">
    <source>
        <dbReference type="RuleBase" id="RU000562"/>
    </source>
</evidence>
<reference evidence="6 7" key="1">
    <citation type="submission" date="2014-07" db="EMBL/GenBank/DDBJ databases">
        <title>Draft genome sequence of Thalassospira profundimaris S25-3-2.</title>
        <authorList>
            <person name="Lai Q."/>
            <person name="Shao Z."/>
        </authorList>
    </citation>
    <scope>NUCLEOTIDE SEQUENCE [LARGE SCALE GENOMIC DNA]</scope>
    <source>
        <strain evidence="6 7">S25-3-2</strain>
    </source>
</reference>
<dbReference type="PANTHER" id="PTHR21349:SF0">
    <property type="entry name" value="LARGE RIBOSOMAL SUBUNIT PROTEIN BL21M"/>
    <property type="match status" value="1"/>
</dbReference>
<dbReference type="AlphaFoldDB" id="A0A367WLY2"/>
<dbReference type="EMBL" id="JPWH01000030">
    <property type="protein sequence ID" value="RCK42455.1"/>
    <property type="molecule type" value="Genomic_DNA"/>
</dbReference>
<evidence type="ECO:0000256" key="4">
    <source>
        <dbReference type="HAMAP-Rule" id="MF_01363"/>
    </source>
</evidence>
<keyword evidence="4 5" id="KW-0694">RNA-binding</keyword>
<evidence type="ECO:0000256" key="3">
    <source>
        <dbReference type="ARBA" id="ARBA00023274"/>
    </source>
</evidence>
<sequence length="103" mass="11054">MYAIIKTGGKQYKVAANDVIKVEKIAAQAGETVTLDQVLMVAGDGAPKVGAPLVAGASVSAEVLEQAKGDKVIVFKKKRRHNYRRKNGHRQNLTVLRITGINA</sequence>
<dbReference type="RefSeq" id="WP_114090418.1">
    <property type="nucleotide sequence ID" value="NZ_JPWH01000030.1"/>
</dbReference>
<evidence type="ECO:0000313" key="6">
    <source>
        <dbReference type="EMBL" id="RCK42455.1"/>
    </source>
</evidence>
<dbReference type="GO" id="GO:0019843">
    <property type="term" value="F:rRNA binding"/>
    <property type="evidence" value="ECO:0007669"/>
    <property type="project" value="UniProtKB-UniRule"/>
</dbReference>
<dbReference type="Proteomes" id="UP000252517">
    <property type="component" value="Unassembled WGS sequence"/>
</dbReference>
<comment type="similarity">
    <text evidence="1 4 5">Belongs to the bacterial ribosomal protein bL21 family.</text>
</comment>
<dbReference type="InterPro" id="IPR001787">
    <property type="entry name" value="Ribosomal_bL21"/>
</dbReference>
<dbReference type="PANTHER" id="PTHR21349">
    <property type="entry name" value="50S RIBOSOMAL PROTEIN L21"/>
    <property type="match status" value="1"/>
</dbReference>
<dbReference type="SUPFAM" id="SSF141091">
    <property type="entry name" value="L21p-like"/>
    <property type="match status" value="1"/>
</dbReference>
<comment type="subunit">
    <text evidence="4">Part of the 50S ribosomal subunit. Contacts protein L20.</text>
</comment>
<dbReference type="HAMAP" id="MF_01363">
    <property type="entry name" value="Ribosomal_bL21"/>
    <property type="match status" value="1"/>
</dbReference>